<dbReference type="PANTHER" id="PTHR30204">
    <property type="entry name" value="REDOX-CYCLING DRUG-SENSING TRANSCRIPTIONAL ACTIVATOR SOXR"/>
    <property type="match status" value="1"/>
</dbReference>
<dbReference type="InterPro" id="IPR000551">
    <property type="entry name" value="MerR-type_HTH_dom"/>
</dbReference>
<proteinExistence type="predicted"/>
<dbReference type="CDD" id="cd01109">
    <property type="entry name" value="HTH_YyaN"/>
    <property type="match status" value="1"/>
</dbReference>
<dbReference type="PRINTS" id="PR00040">
    <property type="entry name" value="HTHMERR"/>
</dbReference>
<name>Q8VMZ7_LISGR</name>
<protein>
    <submittedName>
        <fullName evidence="3">Putative transcriptional regulator</fullName>
    </submittedName>
</protein>
<dbReference type="GO" id="GO:0003677">
    <property type="term" value="F:DNA binding"/>
    <property type="evidence" value="ECO:0007669"/>
    <property type="project" value="UniProtKB-KW"/>
</dbReference>
<dbReference type="EMBL" id="AJ249739">
    <property type="protein sequence ID" value="CAC80684.1"/>
    <property type="molecule type" value="Genomic_DNA"/>
</dbReference>
<dbReference type="InterPro" id="IPR047057">
    <property type="entry name" value="MerR_fam"/>
</dbReference>
<dbReference type="GO" id="GO:0003700">
    <property type="term" value="F:DNA-binding transcription factor activity"/>
    <property type="evidence" value="ECO:0007669"/>
    <property type="project" value="InterPro"/>
</dbReference>
<dbReference type="Pfam" id="PF13411">
    <property type="entry name" value="MerR_1"/>
    <property type="match status" value="1"/>
</dbReference>
<dbReference type="AlphaFoldDB" id="Q8VMZ7"/>
<evidence type="ECO:0000259" key="2">
    <source>
        <dbReference type="PROSITE" id="PS50937"/>
    </source>
</evidence>
<evidence type="ECO:0000313" key="3">
    <source>
        <dbReference type="EMBL" id="CAC80684.1"/>
    </source>
</evidence>
<dbReference type="SUPFAM" id="SSF46955">
    <property type="entry name" value="Putative DNA-binding domain"/>
    <property type="match status" value="1"/>
</dbReference>
<reference evidence="3" key="1">
    <citation type="journal article" date="2005" name="Syst. Appl. Microbiol.">
        <title>Evolutionary history of the genus Listeria and its virulence genes.</title>
        <authorList>
            <person name="Schmid M.W."/>
            <person name="Ng E.Y."/>
            <person name="Lampidis R."/>
            <person name="Emmerth M."/>
            <person name="Walcher M."/>
            <person name="Kreft J."/>
            <person name="Goebel W."/>
            <person name="Wagner M."/>
            <person name="Schleifer K.H."/>
        </authorList>
    </citation>
    <scope>NUCLEOTIDE SEQUENCE</scope>
</reference>
<sequence length="126" mass="14939">MKLMYTIAETAEKFGISKNALRYYEKEGLLNPVTRNQNGIRFYYKKDLLEINKIVHLRRLGASLKEIKEFNFDEETATSEIIQHRISFLEHLDLKLQQNILSIKEQEAYPQKKIKHLKSIEKDLSK</sequence>
<evidence type="ECO:0000256" key="1">
    <source>
        <dbReference type="ARBA" id="ARBA00023125"/>
    </source>
</evidence>
<organism evidence="3">
    <name type="scientific">Listeria grayi</name>
    <name type="common">Listeria murrayi</name>
    <dbReference type="NCBI Taxonomy" id="1641"/>
    <lineage>
        <taxon>Bacteria</taxon>
        <taxon>Bacillati</taxon>
        <taxon>Bacillota</taxon>
        <taxon>Bacilli</taxon>
        <taxon>Bacillales</taxon>
        <taxon>Listeriaceae</taxon>
        <taxon>Listeria</taxon>
    </lineage>
</organism>
<dbReference type="SMART" id="SM00422">
    <property type="entry name" value="HTH_MERR"/>
    <property type="match status" value="1"/>
</dbReference>
<dbReference type="PANTHER" id="PTHR30204:SF96">
    <property type="entry name" value="CHROMOSOME-ANCHORING PROTEIN RACA"/>
    <property type="match status" value="1"/>
</dbReference>
<dbReference type="PROSITE" id="PS50937">
    <property type="entry name" value="HTH_MERR_2"/>
    <property type="match status" value="1"/>
</dbReference>
<dbReference type="Gene3D" id="1.10.1660.10">
    <property type="match status" value="1"/>
</dbReference>
<feature type="domain" description="HTH merR-type" evidence="2">
    <location>
        <begin position="4"/>
        <end position="73"/>
    </location>
</feature>
<accession>Q8VMZ7</accession>
<keyword evidence="1" id="KW-0238">DNA-binding</keyword>
<dbReference type="InterPro" id="IPR009061">
    <property type="entry name" value="DNA-bd_dom_put_sf"/>
</dbReference>